<feature type="transmembrane region" description="Helical" evidence="5">
    <location>
        <begin position="118"/>
        <end position="144"/>
    </location>
</feature>
<feature type="transmembrane region" description="Helical" evidence="5">
    <location>
        <begin position="14"/>
        <end position="34"/>
    </location>
</feature>
<evidence type="ECO:0000256" key="1">
    <source>
        <dbReference type="ARBA" id="ARBA00007867"/>
    </source>
</evidence>
<dbReference type="InterPro" id="IPR036259">
    <property type="entry name" value="MFS_trans_sf"/>
</dbReference>
<organism evidence="7 8">
    <name type="scientific">Anaerococcus tetradius ATCC 35098</name>
    <dbReference type="NCBI Taxonomy" id="525255"/>
    <lineage>
        <taxon>Bacteria</taxon>
        <taxon>Bacillati</taxon>
        <taxon>Bacillota</taxon>
        <taxon>Tissierellia</taxon>
        <taxon>Tissierellales</taxon>
        <taxon>Peptoniphilaceae</taxon>
        <taxon>Anaerococcus</taxon>
    </lineage>
</organism>
<keyword evidence="5" id="KW-0812">Transmembrane</keyword>
<keyword evidence="5" id="KW-1133">Transmembrane helix</keyword>
<dbReference type="eggNOG" id="COG4262">
    <property type="taxonomic scope" value="Bacteria"/>
</dbReference>
<feature type="transmembrane region" description="Helical" evidence="5">
    <location>
        <begin position="46"/>
        <end position="67"/>
    </location>
</feature>
<dbReference type="InterPro" id="IPR029063">
    <property type="entry name" value="SAM-dependent_MTases_sf"/>
</dbReference>
<feature type="transmembrane region" description="Helical" evidence="5">
    <location>
        <begin position="88"/>
        <end position="112"/>
    </location>
</feature>
<keyword evidence="2 4" id="KW-0808">Transferase</keyword>
<dbReference type="EMBL" id="ACGC01000054">
    <property type="protein sequence ID" value="EEI82746.1"/>
    <property type="molecule type" value="Genomic_DNA"/>
</dbReference>
<dbReference type="GO" id="GO:0010487">
    <property type="term" value="F:thermospermine synthase activity"/>
    <property type="evidence" value="ECO:0007669"/>
    <property type="project" value="TreeGrafter"/>
</dbReference>
<dbReference type="PANTHER" id="PTHR43317:SF1">
    <property type="entry name" value="THERMOSPERMINE SYNTHASE ACAULIS5"/>
    <property type="match status" value="1"/>
</dbReference>
<dbReference type="AlphaFoldDB" id="C2CI91"/>
<evidence type="ECO:0000256" key="3">
    <source>
        <dbReference type="ARBA" id="ARBA00023115"/>
    </source>
</evidence>
<evidence type="ECO:0000259" key="6">
    <source>
        <dbReference type="PROSITE" id="PS51006"/>
    </source>
</evidence>
<dbReference type="SUPFAM" id="SSF103473">
    <property type="entry name" value="MFS general substrate transporter"/>
    <property type="match status" value="1"/>
</dbReference>
<dbReference type="Proteomes" id="UP000003744">
    <property type="component" value="Unassembled WGS sequence"/>
</dbReference>
<evidence type="ECO:0000256" key="5">
    <source>
        <dbReference type="SAM" id="Phobius"/>
    </source>
</evidence>
<feature type="transmembrane region" description="Helical" evidence="5">
    <location>
        <begin position="165"/>
        <end position="187"/>
    </location>
</feature>
<dbReference type="InterPro" id="IPR030374">
    <property type="entry name" value="PABS"/>
</dbReference>
<gene>
    <name evidence="7" type="ORF">HMPREF0077_1201</name>
</gene>
<accession>C2CI91</accession>
<evidence type="ECO:0000313" key="7">
    <source>
        <dbReference type="EMBL" id="EEI82746.1"/>
    </source>
</evidence>
<protein>
    <submittedName>
        <fullName evidence="7">Putative phage tail component domain protein</fullName>
    </submittedName>
</protein>
<dbReference type="Gene3D" id="3.40.50.150">
    <property type="entry name" value="Vaccinia Virus protein VP39"/>
    <property type="match status" value="1"/>
</dbReference>
<dbReference type="NCBIfam" id="NF037959">
    <property type="entry name" value="MFS_SpdSyn"/>
    <property type="match status" value="1"/>
</dbReference>
<evidence type="ECO:0000256" key="4">
    <source>
        <dbReference type="PROSITE-ProRule" id="PRU00354"/>
    </source>
</evidence>
<evidence type="ECO:0000256" key="2">
    <source>
        <dbReference type="ARBA" id="ARBA00022679"/>
    </source>
</evidence>
<feature type="transmembrane region" description="Helical" evidence="5">
    <location>
        <begin position="217"/>
        <end position="234"/>
    </location>
</feature>
<dbReference type="PANTHER" id="PTHR43317">
    <property type="entry name" value="THERMOSPERMINE SYNTHASE ACAULIS5"/>
    <property type="match status" value="1"/>
</dbReference>
<dbReference type="CDD" id="cd02440">
    <property type="entry name" value="AdoMet_MTases"/>
    <property type="match status" value="1"/>
</dbReference>
<sequence>MGGYMNVNKNKQVIIYYFTALISGFCIMGIETSATRILSPYFGSTTLIWLIEISLIMICIGIGNYFGGKRADKLVKTRTCEERIVKNLLISFLFICTVSLTSKIVIMGSIILASEVQLGNIIMISSIICSIVLFSVPLIFMGTISPLLAKISITSLDETGNVMGNLYLFNIFGSVLGTMIPTILVIPKIGVKRSFLLFGAVLAIILILYSKKIKKNFLLNSIICVLWLCMSLYLSTTSLAFDKPVHEEESEYNYINVSQNDDGKLALKTNVFFGAQSIKVDKNKKKSGYYYDEFVKINNLLDDKVKHKILIIGYGTGTMSTLLHKNFDNFEVTGIEIDRNIVNLRELYFNKSDDKIIISDGRNYLNSTDEMYDLIILDVYQNISMPINLTTREFFEDCKAHLNRNGIIALNIGLGNSLNSNLVLALSGTLKCVCPNVYKYKTKSDNNVIVYGSEKNLELSLKEQNNNHLKDETKKLFKDSQKVEDVNNILSDDINNIEKLQDEEFNKIVKNQMKIRKD</sequence>
<feature type="active site" description="Proton acceptor" evidence="4">
    <location>
        <position position="378"/>
    </location>
</feature>
<dbReference type="GO" id="GO:0006596">
    <property type="term" value="P:polyamine biosynthetic process"/>
    <property type="evidence" value="ECO:0007669"/>
    <property type="project" value="UniProtKB-UniRule"/>
</dbReference>
<keyword evidence="5" id="KW-0472">Membrane</keyword>
<dbReference type="CDD" id="cd06174">
    <property type="entry name" value="MFS"/>
    <property type="match status" value="1"/>
</dbReference>
<dbReference type="PROSITE" id="PS51006">
    <property type="entry name" value="PABS_2"/>
    <property type="match status" value="1"/>
</dbReference>
<name>C2CI91_9FIRM</name>
<reference evidence="7 8" key="1">
    <citation type="submission" date="2009-01" db="EMBL/GenBank/DDBJ databases">
        <authorList>
            <person name="Qin X."/>
            <person name="Bachman B."/>
            <person name="Battles P."/>
            <person name="Bell A."/>
            <person name="Bess C."/>
            <person name="Bickham C."/>
            <person name="Chaboub L."/>
            <person name="Chen D."/>
            <person name="Coyle M."/>
            <person name="Deiros D.R."/>
            <person name="Dinh H."/>
            <person name="Forbes L."/>
            <person name="Fowler G."/>
            <person name="Francisco L."/>
            <person name="Fu Q."/>
            <person name="Gubbala S."/>
            <person name="Hale W."/>
            <person name="Han Y."/>
            <person name="Hemphill L."/>
            <person name="Highlander S.K."/>
            <person name="Hirani K."/>
            <person name="Hogues M."/>
            <person name="Jackson L."/>
            <person name="Jakkamsetti A."/>
            <person name="Javaid M."/>
            <person name="Jiang H."/>
            <person name="Korchina V."/>
            <person name="Kovar C."/>
            <person name="Lara F."/>
            <person name="Lee S."/>
            <person name="Mata R."/>
            <person name="Mathew T."/>
            <person name="Moen C."/>
            <person name="Morales K."/>
            <person name="Munidasa M."/>
            <person name="Nazareth L."/>
            <person name="Ngo R."/>
            <person name="Nguyen L."/>
            <person name="Okwuonu G."/>
            <person name="Ongeri F."/>
            <person name="Patil S."/>
            <person name="Petrosino J."/>
            <person name="Pham C."/>
            <person name="Pham P."/>
            <person name="Pu L.-L."/>
            <person name="Puazo M."/>
            <person name="Raj R."/>
            <person name="Reid J."/>
            <person name="Rouhana J."/>
            <person name="Saada N."/>
            <person name="Shang Y."/>
            <person name="Simmons D."/>
            <person name="Thornton R."/>
            <person name="Warren J."/>
            <person name="Weissenberger G."/>
            <person name="Zhang J."/>
            <person name="Zhang L."/>
            <person name="Zhou C."/>
            <person name="Zhu D."/>
            <person name="Muzny D."/>
            <person name="Worley K."/>
            <person name="Gibbs R."/>
        </authorList>
    </citation>
    <scope>NUCLEOTIDE SEQUENCE [LARGE SCALE GENOMIC DNA]</scope>
    <source>
        <strain evidence="7 8">ATCC 35098</strain>
    </source>
</reference>
<comment type="similarity">
    <text evidence="1">Belongs to the spermidine/spermine synthase family.</text>
</comment>
<comment type="caution">
    <text evidence="7">The sequence shown here is derived from an EMBL/GenBank/DDBJ whole genome shotgun (WGS) entry which is preliminary data.</text>
</comment>
<keyword evidence="3 4" id="KW-0620">Polyamine biosynthesis</keyword>
<evidence type="ECO:0000313" key="8">
    <source>
        <dbReference type="Proteomes" id="UP000003744"/>
    </source>
</evidence>
<feature type="transmembrane region" description="Helical" evidence="5">
    <location>
        <begin position="193"/>
        <end position="210"/>
    </location>
</feature>
<dbReference type="HOGENOM" id="CLU_008530_1_0_9"/>
<feature type="domain" description="PABS" evidence="6">
    <location>
        <begin position="229"/>
        <end position="462"/>
    </location>
</feature>
<dbReference type="Pfam" id="PF01564">
    <property type="entry name" value="Spermine_synth"/>
    <property type="match status" value="1"/>
</dbReference>
<dbReference type="SUPFAM" id="SSF53335">
    <property type="entry name" value="S-adenosyl-L-methionine-dependent methyltransferases"/>
    <property type="match status" value="1"/>
</dbReference>
<proteinExistence type="inferred from homology"/>